<evidence type="ECO:0000313" key="5">
    <source>
        <dbReference type="Proteomes" id="UP001236014"/>
    </source>
</evidence>
<evidence type="ECO:0000259" key="2">
    <source>
        <dbReference type="Pfam" id="PF02470"/>
    </source>
</evidence>
<dbReference type="Pfam" id="PF11887">
    <property type="entry name" value="Mce4_CUP1"/>
    <property type="match status" value="1"/>
</dbReference>
<organism evidence="4 5">
    <name type="scientific">Amycolatopsis carbonis</name>
    <dbReference type="NCBI Taxonomy" id="715471"/>
    <lineage>
        <taxon>Bacteria</taxon>
        <taxon>Bacillati</taxon>
        <taxon>Actinomycetota</taxon>
        <taxon>Actinomycetes</taxon>
        <taxon>Pseudonocardiales</taxon>
        <taxon>Pseudonocardiaceae</taxon>
        <taxon>Amycolatopsis</taxon>
    </lineage>
</organism>
<feature type="domain" description="Mce/MlaD" evidence="2">
    <location>
        <begin position="38"/>
        <end position="114"/>
    </location>
</feature>
<evidence type="ECO:0000259" key="3">
    <source>
        <dbReference type="Pfam" id="PF11887"/>
    </source>
</evidence>
<dbReference type="InterPro" id="IPR024516">
    <property type="entry name" value="Mce_C"/>
</dbReference>
<feature type="domain" description="Mammalian cell entry C-terminal" evidence="3">
    <location>
        <begin position="122"/>
        <end position="290"/>
    </location>
</feature>
<protein>
    <submittedName>
        <fullName evidence="4">MCE family protein</fullName>
    </submittedName>
</protein>
<dbReference type="RefSeq" id="WP_285969140.1">
    <property type="nucleotide sequence ID" value="NZ_CP127294.1"/>
</dbReference>
<dbReference type="Proteomes" id="UP001236014">
    <property type="component" value="Chromosome"/>
</dbReference>
<dbReference type="PANTHER" id="PTHR33371">
    <property type="entry name" value="INTERMEMBRANE PHOSPHOLIPID TRANSPORT SYSTEM BINDING PROTEIN MLAD-RELATED"/>
    <property type="match status" value="1"/>
</dbReference>
<dbReference type="NCBIfam" id="TIGR00996">
    <property type="entry name" value="Mtu_fam_mce"/>
    <property type="match status" value="1"/>
</dbReference>
<dbReference type="KEGG" id="acab:QRX50_44925"/>
<dbReference type="GO" id="GO:0005576">
    <property type="term" value="C:extracellular region"/>
    <property type="evidence" value="ECO:0007669"/>
    <property type="project" value="TreeGrafter"/>
</dbReference>
<gene>
    <name evidence="4" type="ORF">QRX50_44925</name>
</gene>
<evidence type="ECO:0000256" key="1">
    <source>
        <dbReference type="SAM" id="MobiDB-lite"/>
    </source>
</evidence>
<dbReference type="InterPro" id="IPR005693">
    <property type="entry name" value="Mce"/>
</dbReference>
<name>A0A9Y2IET8_9PSEU</name>
<reference evidence="4 5" key="1">
    <citation type="submission" date="2023-06" db="EMBL/GenBank/DDBJ databases">
        <authorList>
            <person name="Oyuntsetseg B."/>
            <person name="Kim S.B."/>
        </authorList>
    </citation>
    <scope>NUCLEOTIDE SEQUENCE [LARGE SCALE GENOMIC DNA]</scope>
    <source>
        <strain evidence="4 5">2-15</strain>
    </source>
</reference>
<dbReference type="Pfam" id="PF02470">
    <property type="entry name" value="MlaD"/>
    <property type="match status" value="1"/>
</dbReference>
<accession>A0A9Y2IET8</accession>
<dbReference type="InterPro" id="IPR052336">
    <property type="entry name" value="MlaD_Phospholipid_Transporter"/>
</dbReference>
<dbReference type="AlphaFoldDB" id="A0A9Y2IET8"/>
<sequence length="412" mass="42923">MTSRKTRIQLIAFVVIAVVSVVYAGGKYAGLDRLFGSRGYQVTLQLADSGGIFVNSEVAYRGVTVGRVSAMTLTGHGLDVHLDLDSGGPDIPDDLHAQVANRSAVGEQFVDLLPDRETGPYLHDGSVITEDRTSLPTSPDSVLSHLDDLVASVHPDSLKTVVDETYDAFAGTGPQLQKLLDSTGSLTAKAAQYIPQTRGLLANSRTVFATQERQAQNITDFAGGLKTIAAQLKSSDPDLRTVIDQAPQLSRQISDVLATSGTDLGVIFANSLTTAQITSTRTDAIEELLVAYPVISAFSPSTSPDGTGHLGVVFNFFDPASCTKGYEGTKQRPANDTTEAPVNVNAYCAEPPGSPVEVRGAQNAPYAGKPPAIPAAPKESAPSTTPDANQLPGLLGLLTPPAGGLGALLGGS</sequence>
<keyword evidence="5" id="KW-1185">Reference proteome</keyword>
<dbReference type="PANTHER" id="PTHR33371:SF16">
    <property type="entry name" value="MCE-FAMILY PROTEIN MCE3F"/>
    <property type="match status" value="1"/>
</dbReference>
<dbReference type="InterPro" id="IPR003399">
    <property type="entry name" value="Mce/MlaD"/>
</dbReference>
<feature type="compositionally biased region" description="Low complexity" evidence="1">
    <location>
        <begin position="364"/>
        <end position="382"/>
    </location>
</feature>
<evidence type="ECO:0000313" key="4">
    <source>
        <dbReference type="EMBL" id="WIX78422.1"/>
    </source>
</evidence>
<proteinExistence type="predicted"/>
<feature type="region of interest" description="Disordered" evidence="1">
    <location>
        <begin position="353"/>
        <end position="392"/>
    </location>
</feature>
<dbReference type="EMBL" id="CP127294">
    <property type="protein sequence ID" value="WIX78422.1"/>
    <property type="molecule type" value="Genomic_DNA"/>
</dbReference>